<keyword evidence="10" id="KW-0862">Zinc</keyword>
<sequence>MAGMNHRRKEEDGGTVSDRSNGHSTPFILHPCICIQSSNTDSSLFHLFTTFGGSVSTTGGAADNYAAEDTILSPPMSSPYEKPSTKINPTMAIILVCLLSAFFMICVISTYFRHYTERQLRLAGSTLNLSETGSMRSVVHGLDPAVIATFPSFLYSGVKGIKIGQTVLECAVCLNEFQDHETLRLLPKCSHVFHKDCIDMWLASHVTCPVCRANLVLLPGELDHVTELLHVDPETDYASTEFLLPIEYKHKIPPSTEMPRSHSTGHSVITRPVENTERYTLRLPNEARGLFGNLVASLPTSPHMALPMESSQKMSLRSISVGSVRRLDYVHHEVSNHERRRGQTSRGGPSDSHIVEC</sequence>
<comment type="catalytic activity">
    <reaction evidence="1">
        <text>S-ubiquitinyl-[E2 ubiquitin-conjugating enzyme]-L-cysteine + [acceptor protein]-L-lysine = [E2 ubiquitin-conjugating enzyme]-L-cysteine + N(6)-ubiquitinyl-[acceptor protein]-L-lysine.</text>
        <dbReference type="EC" id="2.3.2.27"/>
    </reaction>
</comment>
<keyword evidence="19" id="KW-1185">Reference proteome</keyword>
<comment type="pathway">
    <text evidence="3">Protein modification; protein ubiquitination.</text>
</comment>
<evidence type="ECO:0000256" key="2">
    <source>
        <dbReference type="ARBA" id="ARBA00004167"/>
    </source>
</evidence>
<dbReference type="InterPro" id="IPR053238">
    <property type="entry name" value="RING-H2_zinc_finger"/>
</dbReference>
<dbReference type="EC" id="2.3.2.27" evidence="4"/>
<comment type="similarity">
    <text evidence="13">Belongs to the RING-type zinc finger family. ATL subfamily.</text>
</comment>
<protein>
    <recommendedName>
        <fullName evidence="4">RING-type E3 ubiquitin transferase</fullName>
        <ecNumber evidence="4">2.3.2.27</ecNumber>
    </recommendedName>
</protein>
<gene>
    <name evidence="18" type="ORF">LSALG_LOCUS41498</name>
</gene>
<dbReference type="GO" id="GO:0008270">
    <property type="term" value="F:zinc ion binding"/>
    <property type="evidence" value="ECO:0007669"/>
    <property type="project" value="UniProtKB-KW"/>
</dbReference>
<evidence type="ECO:0000256" key="1">
    <source>
        <dbReference type="ARBA" id="ARBA00000900"/>
    </source>
</evidence>
<dbReference type="PANTHER" id="PTHR14155:SF576">
    <property type="entry name" value="E3 UBIQUITIN-PROTEIN LIGASE ATL6-LIKE"/>
    <property type="match status" value="1"/>
</dbReference>
<comment type="subcellular location">
    <subcellularLocation>
        <location evidence="2">Membrane</location>
        <topology evidence="2">Single-pass membrane protein</topology>
    </subcellularLocation>
</comment>
<dbReference type="SUPFAM" id="SSF57850">
    <property type="entry name" value="RING/U-box"/>
    <property type="match status" value="1"/>
</dbReference>
<evidence type="ECO:0000256" key="15">
    <source>
        <dbReference type="SAM" id="MobiDB-lite"/>
    </source>
</evidence>
<reference evidence="18" key="1">
    <citation type="submission" date="2023-04" db="EMBL/GenBank/DDBJ databases">
        <authorList>
            <person name="Vijverberg K."/>
            <person name="Xiong W."/>
            <person name="Schranz E."/>
        </authorList>
    </citation>
    <scope>NUCLEOTIDE SEQUENCE</scope>
</reference>
<dbReference type="GO" id="GO:0016020">
    <property type="term" value="C:membrane"/>
    <property type="evidence" value="ECO:0007669"/>
    <property type="project" value="UniProtKB-SubCell"/>
</dbReference>
<evidence type="ECO:0000256" key="12">
    <source>
        <dbReference type="ARBA" id="ARBA00023136"/>
    </source>
</evidence>
<evidence type="ECO:0000256" key="4">
    <source>
        <dbReference type="ARBA" id="ARBA00012483"/>
    </source>
</evidence>
<evidence type="ECO:0000256" key="13">
    <source>
        <dbReference type="ARBA" id="ARBA00024209"/>
    </source>
</evidence>
<evidence type="ECO:0000256" key="6">
    <source>
        <dbReference type="ARBA" id="ARBA00022692"/>
    </source>
</evidence>
<dbReference type="GO" id="GO:0061630">
    <property type="term" value="F:ubiquitin protein ligase activity"/>
    <property type="evidence" value="ECO:0007669"/>
    <property type="project" value="UniProtKB-EC"/>
</dbReference>
<dbReference type="Proteomes" id="UP001177003">
    <property type="component" value="Chromosome 9"/>
</dbReference>
<name>A0AA36A239_LACSI</name>
<keyword evidence="7" id="KW-0479">Metal-binding</keyword>
<evidence type="ECO:0000256" key="11">
    <source>
        <dbReference type="ARBA" id="ARBA00022989"/>
    </source>
</evidence>
<organism evidence="18 19">
    <name type="scientific">Lactuca saligna</name>
    <name type="common">Willowleaf lettuce</name>
    <dbReference type="NCBI Taxonomy" id="75948"/>
    <lineage>
        <taxon>Eukaryota</taxon>
        <taxon>Viridiplantae</taxon>
        <taxon>Streptophyta</taxon>
        <taxon>Embryophyta</taxon>
        <taxon>Tracheophyta</taxon>
        <taxon>Spermatophyta</taxon>
        <taxon>Magnoliopsida</taxon>
        <taxon>eudicotyledons</taxon>
        <taxon>Gunneridae</taxon>
        <taxon>Pentapetalae</taxon>
        <taxon>asterids</taxon>
        <taxon>campanulids</taxon>
        <taxon>Asterales</taxon>
        <taxon>Asteraceae</taxon>
        <taxon>Cichorioideae</taxon>
        <taxon>Cichorieae</taxon>
        <taxon>Lactucinae</taxon>
        <taxon>Lactuca</taxon>
    </lineage>
</organism>
<dbReference type="Gene3D" id="3.30.40.10">
    <property type="entry name" value="Zinc/RING finger domain, C3HC4 (zinc finger)"/>
    <property type="match status" value="1"/>
</dbReference>
<dbReference type="CDD" id="cd16461">
    <property type="entry name" value="RING-H2_EL5-like"/>
    <property type="match status" value="1"/>
</dbReference>
<dbReference type="PROSITE" id="PS50089">
    <property type="entry name" value="ZF_RING_2"/>
    <property type="match status" value="1"/>
</dbReference>
<keyword evidence="9" id="KW-0833">Ubl conjugation pathway</keyword>
<evidence type="ECO:0000313" key="18">
    <source>
        <dbReference type="EMBL" id="CAI9303038.1"/>
    </source>
</evidence>
<feature type="region of interest" description="Disordered" evidence="15">
    <location>
        <begin position="333"/>
        <end position="357"/>
    </location>
</feature>
<evidence type="ECO:0000313" key="19">
    <source>
        <dbReference type="Proteomes" id="UP001177003"/>
    </source>
</evidence>
<dbReference type="PANTHER" id="PTHR14155">
    <property type="entry name" value="RING FINGER DOMAIN-CONTAINING"/>
    <property type="match status" value="1"/>
</dbReference>
<dbReference type="FunFam" id="3.30.40.10:FF:000187">
    <property type="entry name" value="E3 ubiquitin-protein ligase ATL6"/>
    <property type="match status" value="1"/>
</dbReference>
<dbReference type="SMART" id="SM00184">
    <property type="entry name" value="RING"/>
    <property type="match status" value="1"/>
</dbReference>
<keyword evidence="5" id="KW-0808">Transferase</keyword>
<evidence type="ECO:0000256" key="16">
    <source>
        <dbReference type="SAM" id="Phobius"/>
    </source>
</evidence>
<dbReference type="EMBL" id="OX465085">
    <property type="protein sequence ID" value="CAI9303038.1"/>
    <property type="molecule type" value="Genomic_DNA"/>
</dbReference>
<evidence type="ECO:0000256" key="9">
    <source>
        <dbReference type="ARBA" id="ARBA00022786"/>
    </source>
</evidence>
<dbReference type="Pfam" id="PF13639">
    <property type="entry name" value="zf-RING_2"/>
    <property type="match status" value="1"/>
</dbReference>
<feature type="domain" description="RING-type" evidence="17">
    <location>
        <begin position="170"/>
        <end position="212"/>
    </location>
</feature>
<dbReference type="AlphaFoldDB" id="A0AA36A239"/>
<evidence type="ECO:0000259" key="17">
    <source>
        <dbReference type="PROSITE" id="PS50089"/>
    </source>
</evidence>
<evidence type="ECO:0000256" key="8">
    <source>
        <dbReference type="ARBA" id="ARBA00022771"/>
    </source>
</evidence>
<feature type="transmembrane region" description="Helical" evidence="16">
    <location>
        <begin position="92"/>
        <end position="112"/>
    </location>
</feature>
<keyword evidence="11 16" id="KW-1133">Transmembrane helix</keyword>
<accession>A0AA36A239</accession>
<dbReference type="InterPro" id="IPR001841">
    <property type="entry name" value="Znf_RING"/>
</dbReference>
<keyword evidence="12 16" id="KW-0472">Membrane</keyword>
<evidence type="ECO:0000256" key="3">
    <source>
        <dbReference type="ARBA" id="ARBA00004906"/>
    </source>
</evidence>
<evidence type="ECO:0000256" key="7">
    <source>
        <dbReference type="ARBA" id="ARBA00022723"/>
    </source>
</evidence>
<feature type="region of interest" description="Disordered" evidence="15">
    <location>
        <begin position="1"/>
        <end position="21"/>
    </location>
</feature>
<keyword evidence="8 14" id="KW-0863">Zinc-finger</keyword>
<keyword evidence="6 16" id="KW-0812">Transmembrane</keyword>
<proteinExistence type="inferred from homology"/>
<evidence type="ECO:0000256" key="5">
    <source>
        <dbReference type="ARBA" id="ARBA00022679"/>
    </source>
</evidence>
<dbReference type="InterPro" id="IPR013083">
    <property type="entry name" value="Znf_RING/FYVE/PHD"/>
</dbReference>
<evidence type="ECO:0000256" key="14">
    <source>
        <dbReference type="PROSITE-ProRule" id="PRU00175"/>
    </source>
</evidence>
<evidence type="ECO:0000256" key="10">
    <source>
        <dbReference type="ARBA" id="ARBA00022833"/>
    </source>
</evidence>